<dbReference type="InterPro" id="IPR036264">
    <property type="entry name" value="Bact_exopeptidase_dim_dom"/>
</dbReference>
<dbReference type="NCBIfam" id="NF006769">
    <property type="entry name" value="PRK09290.1-3"/>
    <property type="match status" value="1"/>
</dbReference>
<evidence type="ECO:0000313" key="6">
    <source>
        <dbReference type="Proteomes" id="UP000429595"/>
    </source>
</evidence>
<dbReference type="EMBL" id="WEIO01000003">
    <property type="protein sequence ID" value="KAB7707349.1"/>
    <property type="molecule type" value="Genomic_DNA"/>
</dbReference>
<dbReference type="EC" id="3.5.-.-" evidence="5"/>
<dbReference type="Pfam" id="PF07687">
    <property type="entry name" value="M20_dimer"/>
    <property type="match status" value="1"/>
</dbReference>
<dbReference type="SUPFAM" id="SSF55031">
    <property type="entry name" value="Bacterial exopeptidase dimerisation domain"/>
    <property type="match status" value="1"/>
</dbReference>
<dbReference type="CDD" id="cd03884">
    <property type="entry name" value="M20_bAS"/>
    <property type="match status" value="1"/>
</dbReference>
<dbReference type="GO" id="GO:0016813">
    <property type="term" value="F:hydrolase activity, acting on carbon-nitrogen (but not peptide) bonds, in linear amidines"/>
    <property type="evidence" value="ECO:0007669"/>
    <property type="project" value="InterPro"/>
</dbReference>
<keyword evidence="2 5" id="KW-0378">Hydrolase</keyword>
<feature type="domain" description="Peptidase M20 dimerisation" evidence="4">
    <location>
        <begin position="215"/>
        <end position="315"/>
    </location>
</feature>
<gene>
    <name evidence="5" type="ORF">F9802_06235</name>
</gene>
<evidence type="ECO:0000256" key="1">
    <source>
        <dbReference type="ARBA" id="ARBA00006153"/>
    </source>
</evidence>
<feature type="binding site" evidence="3">
    <location>
        <position position="133"/>
    </location>
    <ligand>
        <name>Zn(2+)</name>
        <dbReference type="ChEBI" id="CHEBI:29105"/>
        <label>2</label>
    </ligand>
</feature>
<evidence type="ECO:0000256" key="2">
    <source>
        <dbReference type="ARBA" id="ARBA00022801"/>
    </source>
</evidence>
<feature type="binding site" evidence="3">
    <location>
        <position position="87"/>
    </location>
    <ligand>
        <name>Zn(2+)</name>
        <dbReference type="ChEBI" id="CHEBI:29105"/>
        <label>1</label>
    </ligand>
</feature>
<sequence>MIHTDNKNMININRLKSRMLEMAQIGKTAKGGVTRLALSEEDKEARKLFIQWMQELGMETRVDDVGNIYGRLEGKDRQAPVVMTGSHLDTVPKGGKFDGVLGVLAALEAMETIRERGIEHTHPIEIVSFTNEEGARFAPQMLGSGVVTGKFSKEYVYEREDADGFHFKNELQKIGFLGEEKDRARHIAAFLELHIEQGPILEAENLSIGIVEGVAGFSWMEVKLSGQSDHSGSTPMTMRKDSLVAASAIIQEISKWAANKKDGTVATVGRIRTTPGIINAVPGQTIFSVDIRHPEADQLDQYKEELKQFIQDMAAKEAIDCSINEIGSNRPVRFSSNIIHVLNDICQEDQLPYKRMISGAGHDAMYINQIADTAMLFVPSVNGKSHCEEEATSWKDIEKGVSVLYKALCRLASE</sequence>
<organism evidence="5 6">
    <name type="scientific">Bacillus aerolatus</name>
    <dbReference type="NCBI Taxonomy" id="2653354"/>
    <lineage>
        <taxon>Bacteria</taxon>
        <taxon>Bacillati</taxon>
        <taxon>Bacillota</taxon>
        <taxon>Bacilli</taxon>
        <taxon>Bacillales</taxon>
        <taxon>Bacillaceae</taxon>
        <taxon>Bacillus</taxon>
    </lineage>
</organism>
<dbReference type="GO" id="GO:0046872">
    <property type="term" value="F:metal ion binding"/>
    <property type="evidence" value="ECO:0007669"/>
    <property type="project" value="UniProtKB-KW"/>
</dbReference>
<dbReference type="Gene3D" id="3.30.70.360">
    <property type="match status" value="1"/>
</dbReference>
<name>A0A6I1FLX2_9BACI</name>
<proteinExistence type="inferred from homology"/>
<feature type="binding site" evidence="3">
    <location>
        <position position="98"/>
    </location>
    <ligand>
        <name>Zn(2+)</name>
        <dbReference type="ChEBI" id="CHEBI:29105"/>
        <label>2</label>
    </ligand>
</feature>
<protein>
    <submittedName>
        <fullName evidence="5">Hydantoinase/carbamoylase family amidase</fullName>
        <ecNumber evidence="5">3.5.-.-</ecNumber>
    </submittedName>
</protein>
<dbReference type="AlphaFoldDB" id="A0A6I1FLX2"/>
<feature type="binding site" evidence="3">
    <location>
        <position position="98"/>
    </location>
    <ligand>
        <name>Zn(2+)</name>
        <dbReference type="ChEBI" id="CHEBI:29105"/>
        <label>1</label>
    </ligand>
</feature>
<comment type="cofactor">
    <cofactor evidence="3">
        <name>Zn(2+)</name>
        <dbReference type="ChEBI" id="CHEBI:29105"/>
    </cofactor>
    <text evidence="3">Binds 2 Zn(2+) ions per subunit.</text>
</comment>
<dbReference type="Pfam" id="PF01546">
    <property type="entry name" value="Peptidase_M20"/>
    <property type="match status" value="1"/>
</dbReference>
<dbReference type="InterPro" id="IPR011650">
    <property type="entry name" value="Peptidase_M20_dimer"/>
</dbReference>
<dbReference type="PIRSF" id="PIRSF001235">
    <property type="entry name" value="Amidase_carbamoylase"/>
    <property type="match status" value="1"/>
</dbReference>
<dbReference type="SUPFAM" id="SSF53187">
    <property type="entry name" value="Zn-dependent exopeptidases"/>
    <property type="match status" value="1"/>
</dbReference>
<dbReference type="NCBIfam" id="NF006771">
    <property type="entry name" value="PRK09290.1-5"/>
    <property type="match status" value="1"/>
</dbReference>
<dbReference type="InterPro" id="IPR010158">
    <property type="entry name" value="Amidase_Cbmase"/>
</dbReference>
<keyword evidence="6" id="KW-1185">Reference proteome</keyword>
<comment type="caution">
    <text evidence="5">The sequence shown here is derived from an EMBL/GenBank/DDBJ whole genome shotgun (WGS) entry which is preliminary data.</text>
</comment>
<feature type="binding site" evidence="3">
    <location>
        <position position="194"/>
    </location>
    <ligand>
        <name>Zn(2+)</name>
        <dbReference type="ChEBI" id="CHEBI:29105"/>
        <label>1</label>
    </ligand>
</feature>
<evidence type="ECO:0000313" key="5">
    <source>
        <dbReference type="EMBL" id="KAB7707349.1"/>
    </source>
</evidence>
<reference evidence="5 6" key="1">
    <citation type="submission" date="2019-10" db="EMBL/GenBank/DDBJ databases">
        <title>Bacillus aerolatum sp. nov., isolated from bioaerosol of sport playgrounds.</title>
        <authorList>
            <person name="Chen P."/>
            <person name="Zhang G."/>
        </authorList>
    </citation>
    <scope>NUCLEOTIDE SEQUENCE [LARGE SCALE GENOMIC DNA]</scope>
    <source>
        <strain evidence="5 6">CX253</strain>
    </source>
</reference>
<dbReference type="NCBIfam" id="TIGR01879">
    <property type="entry name" value="hydantase"/>
    <property type="match status" value="1"/>
</dbReference>
<dbReference type="Gene3D" id="3.40.630.10">
    <property type="entry name" value="Zn peptidases"/>
    <property type="match status" value="1"/>
</dbReference>
<keyword evidence="3" id="KW-0862">Zinc</keyword>
<dbReference type="PANTHER" id="PTHR32494:SF5">
    <property type="entry name" value="ALLANTOATE AMIDOHYDROLASE"/>
    <property type="match status" value="1"/>
</dbReference>
<evidence type="ECO:0000259" key="4">
    <source>
        <dbReference type="Pfam" id="PF07687"/>
    </source>
</evidence>
<accession>A0A6I1FLX2</accession>
<keyword evidence="3" id="KW-0479">Metal-binding</keyword>
<comment type="similarity">
    <text evidence="1">Belongs to the peptidase M20 family.</text>
</comment>
<feature type="binding site" evidence="3">
    <location>
        <position position="386"/>
    </location>
    <ligand>
        <name>Zn(2+)</name>
        <dbReference type="ChEBI" id="CHEBI:29105"/>
        <label>2</label>
    </ligand>
</feature>
<dbReference type="Proteomes" id="UP000429595">
    <property type="component" value="Unassembled WGS sequence"/>
</dbReference>
<dbReference type="InterPro" id="IPR002933">
    <property type="entry name" value="Peptidase_M20"/>
</dbReference>
<dbReference type="RefSeq" id="WP_152150313.1">
    <property type="nucleotide sequence ID" value="NZ_WEIO01000003.1"/>
</dbReference>
<evidence type="ECO:0000256" key="3">
    <source>
        <dbReference type="PIRSR" id="PIRSR001235-1"/>
    </source>
</evidence>
<dbReference type="PANTHER" id="PTHR32494">
    <property type="entry name" value="ALLANTOATE DEIMINASE-RELATED"/>
    <property type="match status" value="1"/>
</dbReference>